<feature type="compositionally biased region" description="Polar residues" evidence="5">
    <location>
        <begin position="60"/>
        <end position="82"/>
    </location>
</feature>
<comment type="caution">
    <text evidence="7">The sequence shown here is derived from an EMBL/GenBank/DDBJ whole genome shotgun (WGS) entry which is preliminary data.</text>
</comment>
<feature type="compositionally biased region" description="Basic and acidic residues" evidence="5">
    <location>
        <begin position="434"/>
        <end position="443"/>
    </location>
</feature>
<dbReference type="Gene3D" id="1.25.10.10">
    <property type="entry name" value="Leucine-rich Repeat Variant"/>
    <property type="match status" value="1"/>
</dbReference>
<dbReference type="PROSITE" id="PS51698">
    <property type="entry name" value="U_BOX"/>
    <property type="match status" value="1"/>
</dbReference>
<dbReference type="InterPro" id="IPR011989">
    <property type="entry name" value="ARM-like"/>
</dbReference>
<dbReference type="Pfam" id="PF04564">
    <property type="entry name" value="U-box"/>
    <property type="match status" value="1"/>
</dbReference>
<evidence type="ECO:0000256" key="4">
    <source>
        <dbReference type="ARBA" id="ARBA00022679"/>
    </source>
</evidence>
<dbReference type="PANTHER" id="PTHR35549:SF1">
    <property type="entry name" value="OS04G0584500 PROTEIN"/>
    <property type="match status" value="1"/>
</dbReference>
<evidence type="ECO:0000256" key="2">
    <source>
        <dbReference type="ARBA" id="ARBA00004906"/>
    </source>
</evidence>
<feature type="compositionally biased region" description="Basic and acidic residues" evidence="5">
    <location>
        <begin position="162"/>
        <end position="175"/>
    </location>
</feature>
<dbReference type="Pfam" id="PF23628">
    <property type="entry name" value="ARM_LIN_C"/>
    <property type="match status" value="1"/>
</dbReference>
<comment type="catalytic activity">
    <reaction evidence="1">
        <text>S-ubiquitinyl-[E2 ubiquitin-conjugating enzyme]-L-cysteine + [acceptor protein]-L-lysine = [E2 ubiquitin-conjugating enzyme]-L-cysteine + N(6)-ubiquitinyl-[acceptor protein]-L-lysine.</text>
        <dbReference type="EC" id="2.3.2.27"/>
    </reaction>
</comment>
<dbReference type="Proteomes" id="UP001154282">
    <property type="component" value="Unassembled WGS sequence"/>
</dbReference>
<dbReference type="InterPro" id="IPR003613">
    <property type="entry name" value="Ubox_domain"/>
</dbReference>
<evidence type="ECO:0000256" key="5">
    <source>
        <dbReference type="SAM" id="MobiDB-lite"/>
    </source>
</evidence>
<dbReference type="EC" id="2.3.2.27" evidence="3"/>
<evidence type="ECO:0000256" key="3">
    <source>
        <dbReference type="ARBA" id="ARBA00012483"/>
    </source>
</evidence>
<feature type="compositionally biased region" description="Polar residues" evidence="5">
    <location>
        <begin position="447"/>
        <end position="458"/>
    </location>
</feature>
<evidence type="ECO:0000313" key="7">
    <source>
        <dbReference type="EMBL" id="CAI0409892.1"/>
    </source>
</evidence>
<feature type="domain" description="U-box" evidence="6">
    <location>
        <begin position="607"/>
        <end position="683"/>
    </location>
</feature>
<dbReference type="InterPro" id="IPR013083">
    <property type="entry name" value="Znf_RING/FYVE/PHD"/>
</dbReference>
<name>A0AAV0JK28_9ROSI</name>
<feature type="region of interest" description="Disordered" evidence="5">
    <location>
        <begin position="146"/>
        <end position="175"/>
    </location>
</feature>
<dbReference type="CDD" id="cd16664">
    <property type="entry name" value="RING-Ubox_PUB"/>
    <property type="match status" value="1"/>
</dbReference>
<evidence type="ECO:0000313" key="8">
    <source>
        <dbReference type="Proteomes" id="UP001154282"/>
    </source>
</evidence>
<dbReference type="AlphaFoldDB" id="A0AAV0JK28"/>
<protein>
    <recommendedName>
        <fullName evidence="3">RING-type E3 ubiquitin transferase</fullName>
        <ecNumber evidence="3">2.3.2.27</ecNumber>
    </recommendedName>
</protein>
<evidence type="ECO:0000256" key="1">
    <source>
        <dbReference type="ARBA" id="ARBA00000900"/>
    </source>
</evidence>
<feature type="region of interest" description="Disordered" evidence="5">
    <location>
        <begin position="420"/>
        <end position="460"/>
    </location>
</feature>
<proteinExistence type="predicted"/>
<dbReference type="GO" id="GO:0061630">
    <property type="term" value="F:ubiquitin protein ligase activity"/>
    <property type="evidence" value="ECO:0007669"/>
    <property type="project" value="UniProtKB-EC"/>
</dbReference>
<comment type="pathway">
    <text evidence="2">Protein modification; protein ubiquitination.</text>
</comment>
<dbReference type="GO" id="GO:0016567">
    <property type="term" value="P:protein ubiquitination"/>
    <property type="evidence" value="ECO:0007669"/>
    <property type="project" value="InterPro"/>
</dbReference>
<dbReference type="SUPFAM" id="SSF48371">
    <property type="entry name" value="ARM repeat"/>
    <property type="match status" value="1"/>
</dbReference>
<gene>
    <name evidence="7" type="ORF">LITE_LOCUS14542</name>
</gene>
<accession>A0AAV0JK28</accession>
<sequence>MASSLAELLQEDGFKGRRSGMKARASFKAEAAASSRMHGERQSMDYVPSRSRIRTERASSDVNRYNSRGGQSSGSSDAGTSTRKPHGGDYVASRFKNDEEEGNWDRIHRRSSKPTYQEIVEVGKEEDDDGRIKNIYSDMVKYAARSSSHGSGNSSYNHGIRARKDSEADRRRRPDENAALEVAGFALDEVAIQAMVSILNGYIRRFFKDVEFRNMVRYNCFSSFNFNEIEEIDSIERKVISSFDESVYTVEKAAAKEEEEEDFASAKDLKKSALQLSVITGLNSNELKDGYTFGVPNSRLSACAHFYLSAVYKLQKKDRVSAKHLLQVFCDSPFWARTVLLHDLWDYLLFPHLSHLKLWYNHEAESLPSTPSKIRKVKLLDKVYNETMDSGTYQFSVYYKDWLTEGIEAPSVPSVHIPSFSSQSLSSQGGSNDHSPRISESGDHGGSSVNGARSSNDSGVHVKETLTTTFSSDMGKEGESLRILNLIMFLQDHGPLSASEEEWKLAGAREEQETDYNGGMFSSQKWQDATTRGTAHVLTASPESKPTNELRLKSLAQSVFGLQRFDEASDLTVCSFPGNIKIVQVLNPRAGYELDYEYYEEGSFYASIPQDFICPLTGELLEDPVTLETGQTFEREAIAEWFDQQGNRTCPVTGKCLECVNLPLTNLILKRIIHNWKLEHCSQLLALASEIIRTSRESETRQRDETAIFILEKLMTTFNVEERVKNAIHLVSLGGLEFLIRRFALGNVEEKSRVALLLSCCIEADSDSRTLIAGNIDKQCLVELLHSKQPDSRRNAVSLLTELVCLSRRRDVTWFLRDLESEKIMSVMHVLLLHLQSSSVEQKPSIAALLLHLDLLVEPQKYSIYREEAVDAIAVALECSLIDDKVLESTCKALVMLAGQFSVTVGQSSLIENWGLKQAGYNVSTTSPKENSGGQISCDTSFCQEEEEAAGEEWLRNLAALLLSNGKKSFLESISQCLNSHSKSDLVRVCLTTVVWLSCALSSESDAEFQLSAFSALISGLKDHLENGEQIEHKVLACTSLLNFSRIPECRVMLSRIAEDIGGSLRSLLGVTWAAKQLYSTISGEFA</sequence>
<dbReference type="PANTHER" id="PTHR35549">
    <property type="entry name" value="OS04G0584500 PROTEIN"/>
    <property type="match status" value="1"/>
</dbReference>
<dbReference type="EMBL" id="CAMGYJ010000005">
    <property type="protein sequence ID" value="CAI0409892.1"/>
    <property type="molecule type" value="Genomic_DNA"/>
</dbReference>
<keyword evidence="4" id="KW-0808">Transferase</keyword>
<feature type="compositionally biased region" description="Low complexity" evidence="5">
    <location>
        <begin position="146"/>
        <end position="159"/>
    </location>
</feature>
<feature type="compositionally biased region" description="Low complexity" evidence="5">
    <location>
        <begin position="22"/>
        <end position="36"/>
    </location>
</feature>
<dbReference type="InterPro" id="IPR016024">
    <property type="entry name" value="ARM-type_fold"/>
</dbReference>
<evidence type="ECO:0000259" key="6">
    <source>
        <dbReference type="PROSITE" id="PS51698"/>
    </source>
</evidence>
<dbReference type="Pfam" id="PF23568">
    <property type="entry name" value="ARM_LIN"/>
    <property type="match status" value="1"/>
</dbReference>
<feature type="compositionally biased region" description="Low complexity" evidence="5">
    <location>
        <begin position="420"/>
        <end position="431"/>
    </location>
</feature>
<dbReference type="SUPFAM" id="SSF57850">
    <property type="entry name" value="RING/U-box"/>
    <property type="match status" value="1"/>
</dbReference>
<feature type="region of interest" description="Disordered" evidence="5">
    <location>
        <begin position="1"/>
        <end position="103"/>
    </location>
</feature>
<dbReference type="SMART" id="SM00504">
    <property type="entry name" value="Ubox"/>
    <property type="match status" value="1"/>
</dbReference>
<dbReference type="InterPro" id="IPR056512">
    <property type="entry name" value="LIN_N"/>
</dbReference>
<keyword evidence="8" id="KW-1185">Reference proteome</keyword>
<organism evidence="7 8">
    <name type="scientific">Linum tenue</name>
    <dbReference type="NCBI Taxonomy" id="586396"/>
    <lineage>
        <taxon>Eukaryota</taxon>
        <taxon>Viridiplantae</taxon>
        <taxon>Streptophyta</taxon>
        <taxon>Embryophyta</taxon>
        <taxon>Tracheophyta</taxon>
        <taxon>Spermatophyta</taxon>
        <taxon>Magnoliopsida</taxon>
        <taxon>eudicotyledons</taxon>
        <taxon>Gunneridae</taxon>
        <taxon>Pentapetalae</taxon>
        <taxon>rosids</taxon>
        <taxon>fabids</taxon>
        <taxon>Malpighiales</taxon>
        <taxon>Linaceae</taxon>
        <taxon>Linum</taxon>
    </lineage>
</organism>
<reference evidence="7" key="1">
    <citation type="submission" date="2022-08" db="EMBL/GenBank/DDBJ databases">
        <authorList>
            <person name="Gutierrez-Valencia J."/>
        </authorList>
    </citation>
    <scope>NUCLEOTIDE SEQUENCE</scope>
</reference>
<dbReference type="InterPro" id="IPR055566">
    <property type="entry name" value="ARM_LIN"/>
</dbReference>
<dbReference type="Gene3D" id="3.30.40.10">
    <property type="entry name" value="Zinc/RING finger domain, C3HC4 (zinc finger)"/>
    <property type="match status" value="1"/>
</dbReference>
<dbReference type="InterPro" id="IPR045210">
    <property type="entry name" value="RING-Ubox_PUB"/>
</dbReference>